<evidence type="ECO:0000313" key="3">
    <source>
        <dbReference type="EMBL" id="AGT44853.1"/>
    </source>
</evidence>
<keyword evidence="4" id="KW-1185">Reference proteome</keyword>
<dbReference type="GeneID" id="301090826"/>
<feature type="domain" description="PilZN3" evidence="2">
    <location>
        <begin position="7"/>
        <end position="142"/>
    </location>
</feature>
<evidence type="ECO:0000313" key="4">
    <source>
        <dbReference type="Proteomes" id="UP000015620"/>
    </source>
</evidence>
<proteinExistence type="predicted"/>
<sequence>MAFASSQQLNRYYDLYKDIDVTFSREVILALNLDPRQAFIRCSGGQWPCIINSASMTKAKIICGKKSGFIENLKAGTTAISLRFTFFEPEAKDTLSFFVSAKLIGISSYEAGNHELVLISLEYTQRAPDDLIEKLGILLEANINSKKRQYDRVVLNVENSRKIGLVQKETVVFVDGIPRRCILRDISFSGAKILLVGVANFLINKDVTVRFTFEDPPAVFGIKGKSLRAEHVEGRKDLVAIAIDYYSETIPMMYKMYLNRYFSVVRKPQAEEDGENIDNQIQQTDSLPAI</sequence>
<dbReference type="InterPro" id="IPR009875">
    <property type="entry name" value="PilZ_domain"/>
</dbReference>
<protein>
    <recommendedName>
        <fullName evidence="5">PilZ domain-containing protein</fullName>
    </recommendedName>
</protein>
<gene>
    <name evidence="3" type="ORF">TPE_2379</name>
</gene>
<dbReference type="KEGG" id="tped:TPE_2379"/>
<dbReference type="Proteomes" id="UP000015620">
    <property type="component" value="Chromosome"/>
</dbReference>
<dbReference type="RefSeq" id="WP_020966149.1">
    <property type="nucleotide sequence ID" value="NC_022097.1"/>
</dbReference>
<dbReference type="GO" id="GO:0035438">
    <property type="term" value="F:cyclic-di-GMP binding"/>
    <property type="evidence" value="ECO:0007669"/>
    <property type="project" value="InterPro"/>
</dbReference>
<dbReference type="HOGENOM" id="CLU_070336_0_0_12"/>
<evidence type="ECO:0008006" key="5">
    <source>
        <dbReference type="Google" id="ProtNLM"/>
    </source>
</evidence>
<accession>S6A1R1</accession>
<name>S6A1R1_9SPIR</name>
<dbReference type="EMBL" id="CP004120">
    <property type="protein sequence ID" value="AGT44853.1"/>
    <property type="molecule type" value="Genomic_DNA"/>
</dbReference>
<dbReference type="STRING" id="1291379.TPE_2379"/>
<dbReference type="PATRIC" id="fig|1291379.3.peg.2351"/>
<evidence type="ECO:0000259" key="2">
    <source>
        <dbReference type="Pfam" id="PF20424"/>
    </source>
</evidence>
<reference evidence="3 4" key="1">
    <citation type="journal article" date="2013" name="PLoS ONE">
        <title>Genome-Wide Relatedness of Treponema pedis, from Gingiva and Necrotic Skin Lesions of Pigs, with the Human Oral Pathogen Treponema denticola.</title>
        <authorList>
            <person name="Svartstrom O."/>
            <person name="Mushtaq M."/>
            <person name="Pringle M."/>
            <person name="Segerman B."/>
        </authorList>
    </citation>
    <scope>NUCLEOTIDE SEQUENCE [LARGE SCALE GENOMIC DNA]</scope>
    <source>
        <strain evidence="3">T A4</strain>
    </source>
</reference>
<feature type="domain" description="PilZ" evidence="1">
    <location>
        <begin position="147"/>
        <end position="234"/>
    </location>
</feature>
<organism evidence="3 4">
    <name type="scientific">Treponema pedis str. T A4</name>
    <dbReference type="NCBI Taxonomy" id="1291379"/>
    <lineage>
        <taxon>Bacteria</taxon>
        <taxon>Pseudomonadati</taxon>
        <taxon>Spirochaetota</taxon>
        <taxon>Spirochaetia</taxon>
        <taxon>Spirochaetales</taxon>
        <taxon>Treponemataceae</taxon>
        <taxon>Treponema</taxon>
    </lineage>
</organism>
<evidence type="ECO:0000259" key="1">
    <source>
        <dbReference type="Pfam" id="PF07238"/>
    </source>
</evidence>
<dbReference type="InterPro" id="IPR046853">
    <property type="entry name" value="PilZN3"/>
</dbReference>
<dbReference type="Pfam" id="PF07238">
    <property type="entry name" value="PilZ"/>
    <property type="match status" value="1"/>
</dbReference>
<dbReference type="AlphaFoldDB" id="S6A1R1"/>
<dbReference type="Pfam" id="PF20424">
    <property type="entry name" value="PilZN3"/>
    <property type="match status" value="1"/>
</dbReference>